<reference evidence="3 5" key="2">
    <citation type="submission" date="2023-10" db="EMBL/GenBank/DDBJ databases">
        <title>To unveil natural product biosynthetic capacity in Pseudoalteromonas.</title>
        <authorList>
            <person name="Wang J."/>
        </authorList>
    </citation>
    <scope>NUCLEOTIDE SEQUENCE [LARGE SCALE GENOMIC DNA]</scope>
    <source>
        <strain evidence="3 5">DSM 15914</strain>
    </source>
</reference>
<dbReference type="Proteomes" id="UP001304419">
    <property type="component" value="Chromosome 1"/>
</dbReference>
<sequence>MRKPTLSFWLSIGVIALALIWVLFPEQNLEPLIVLILALVGLVPLVRSELIPWLEHLRLRRKKLNYLSGSSKINASESTFSEIFDGTPLELKLVKQGFHQYPVMISTFFEQNDLRFKAYFDKGLSIELRKFFDVGYEKVDEPPIFPKKTNEYIVAQFDIDGDGIDELILGVIDCEEILRDVQLTIYKYHPPLFTEDLNRLHNWQRLGTLTANGIVGEVKIELKSRAVCIPRNHRGFYYKWALVDNKFVDIGDY</sequence>
<dbReference type="AlphaFoldDB" id="A0A8I2H905"/>
<keyword evidence="1" id="KW-0812">Transmembrane</keyword>
<keyword evidence="1" id="KW-1133">Transmembrane helix</keyword>
<evidence type="ECO:0000313" key="4">
    <source>
        <dbReference type="Proteomes" id="UP000646877"/>
    </source>
</evidence>
<feature type="transmembrane region" description="Helical" evidence="1">
    <location>
        <begin position="7"/>
        <end position="25"/>
    </location>
</feature>
<dbReference type="RefSeq" id="WP_193522321.1">
    <property type="nucleotide sequence ID" value="NZ_CBCSDF010000007.1"/>
</dbReference>
<accession>A0A8I2H905</accession>
<dbReference type="EMBL" id="CP137578">
    <property type="protein sequence ID" value="WOX29109.1"/>
    <property type="molecule type" value="Genomic_DNA"/>
</dbReference>
<keyword evidence="1" id="KW-0472">Membrane</keyword>
<reference evidence="2" key="1">
    <citation type="submission" date="2019-10" db="EMBL/GenBank/DDBJ databases">
        <authorList>
            <person name="Paulsen S."/>
        </authorList>
    </citation>
    <scope>NUCLEOTIDE SEQUENCE</scope>
    <source>
        <strain evidence="2">LMG 19692</strain>
    </source>
</reference>
<evidence type="ECO:0000313" key="3">
    <source>
        <dbReference type="EMBL" id="WOX29109.1"/>
    </source>
</evidence>
<dbReference type="Proteomes" id="UP000646877">
    <property type="component" value="Unassembled WGS sequence"/>
</dbReference>
<protein>
    <submittedName>
        <fullName evidence="2">Uncharacterized protein</fullName>
    </submittedName>
</protein>
<gene>
    <name evidence="2" type="ORF">F9Y85_18230</name>
    <name evidence="3" type="ORF">R5H13_02225</name>
</gene>
<evidence type="ECO:0000256" key="1">
    <source>
        <dbReference type="SAM" id="Phobius"/>
    </source>
</evidence>
<evidence type="ECO:0000313" key="5">
    <source>
        <dbReference type="Proteomes" id="UP001304419"/>
    </source>
</evidence>
<keyword evidence="5" id="KW-1185">Reference proteome</keyword>
<evidence type="ECO:0000313" key="2">
    <source>
        <dbReference type="EMBL" id="NLR23214.1"/>
    </source>
</evidence>
<organism evidence="2 4">
    <name type="scientific">Pseudoalteromonas maricaloris</name>
    <dbReference type="NCBI Taxonomy" id="184924"/>
    <lineage>
        <taxon>Bacteria</taxon>
        <taxon>Pseudomonadati</taxon>
        <taxon>Pseudomonadota</taxon>
        <taxon>Gammaproteobacteria</taxon>
        <taxon>Alteromonadales</taxon>
        <taxon>Pseudoalteromonadaceae</taxon>
        <taxon>Pseudoalteromonas</taxon>
    </lineage>
</organism>
<name>A0A8I2H905_9GAMM</name>
<feature type="transmembrane region" description="Helical" evidence="1">
    <location>
        <begin position="31"/>
        <end position="54"/>
    </location>
</feature>
<dbReference type="EMBL" id="WEIA01000013">
    <property type="protein sequence ID" value="NLR23214.1"/>
    <property type="molecule type" value="Genomic_DNA"/>
</dbReference>
<proteinExistence type="predicted"/>